<reference evidence="2 3" key="1">
    <citation type="journal article" date="2015" name="Nature">
        <title>rRNA introns, odd ribosomes, and small enigmatic genomes across a large radiation of phyla.</title>
        <authorList>
            <person name="Brown C.T."/>
            <person name="Hug L.A."/>
            <person name="Thomas B.C."/>
            <person name="Sharon I."/>
            <person name="Castelle C.J."/>
            <person name="Singh A."/>
            <person name="Wilkins M.J."/>
            <person name="Williams K.H."/>
            <person name="Banfield J.F."/>
        </authorList>
    </citation>
    <scope>NUCLEOTIDE SEQUENCE [LARGE SCALE GENOMIC DNA]</scope>
</reference>
<organism evidence="2 3">
    <name type="scientific">Candidatus Collierbacteria bacterium GW2011_GWB2_45_17</name>
    <dbReference type="NCBI Taxonomy" id="1618388"/>
    <lineage>
        <taxon>Bacteria</taxon>
        <taxon>Candidatus Collieribacteriota</taxon>
    </lineage>
</organism>
<dbReference type="EMBL" id="LCKO01000009">
    <property type="protein sequence ID" value="KKT99581.1"/>
    <property type="molecule type" value="Genomic_DNA"/>
</dbReference>
<gene>
    <name evidence="2" type="ORF">UX01_C0009G0011</name>
</gene>
<accession>A0A837IHZ2</accession>
<dbReference type="Proteomes" id="UP000034078">
    <property type="component" value="Unassembled WGS sequence"/>
</dbReference>
<dbReference type="AlphaFoldDB" id="A0A837IHZ2"/>
<protein>
    <submittedName>
        <fullName evidence="2">Uncharacterized protein</fullName>
    </submittedName>
</protein>
<keyword evidence="1" id="KW-0472">Membrane</keyword>
<feature type="transmembrane region" description="Helical" evidence="1">
    <location>
        <begin position="58"/>
        <end position="82"/>
    </location>
</feature>
<evidence type="ECO:0000256" key="1">
    <source>
        <dbReference type="SAM" id="Phobius"/>
    </source>
</evidence>
<keyword evidence="1" id="KW-1133">Transmembrane helix</keyword>
<keyword evidence="1" id="KW-0812">Transmembrane</keyword>
<evidence type="ECO:0000313" key="2">
    <source>
        <dbReference type="EMBL" id="KKT99581.1"/>
    </source>
</evidence>
<name>A0A837IHZ2_9BACT</name>
<sequence length="98" mass="11485">MQIGDPIRPGPIGELHCHFDRSGEIPLHECEILRLVMLAQDDEVFNSFYLHMGLIYPLWYVSNIINFAFYTLWGYGMCGILLRLKTHLEEFRSDLIQI</sequence>
<comment type="caution">
    <text evidence="2">The sequence shown here is derived from an EMBL/GenBank/DDBJ whole genome shotgun (WGS) entry which is preliminary data.</text>
</comment>
<proteinExistence type="predicted"/>
<evidence type="ECO:0000313" key="3">
    <source>
        <dbReference type="Proteomes" id="UP000034078"/>
    </source>
</evidence>